<keyword evidence="1" id="KW-1133">Transmembrane helix</keyword>
<accession>A0A811PP80</accession>
<dbReference type="AlphaFoldDB" id="A0A811PP80"/>
<keyword evidence="1" id="KW-0812">Transmembrane</keyword>
<dbReference type="EMBL" id="CAJGYO010000007">
    <property type="protein sequence ID" value="CAD6243529.1"/>
    <property type="molecule type" value="Genomic_DNA"/>
</dbReference>
<dbReference type="Proteomes" id="UP000604825">
    <property type="component" value="Unassembled WGS sequence"/>
</dbReference>
<evidence type="ECO:0000256" key="1">
    <source>
        <dbReference type="SAM" id="Phobius"/>
    </source>
</evidence>
<dbReference type="PANTHER" id="PTHR33994:SF10">
    <property type="entry name" value="OS04G0508700 PROTEIN"/>
    <property type="match status" value="1"/>
</dbReference>
<sequence>MGASSDSGASKSKRCQQFFVGVCIAAPVVILVVGFTLMFDSSNTPLYSATITAVSGLDPETDLRQQSRPGTGTLSPVFNLTVGVASHSRREGARIAPGTSVKVSYSHLRLPMASGHVPDARVGPRESRELPSVVARGREVAVLGFLMDSLAEEMRSGQGHVRGRAHRER</sequence>
<dbReference type="OrthoDB" id="686404at2759"/>
<comment type="caution">
    <text evidence="2">The sequence shown here is derived from an EMBL/GenBank/DDBJ whole genome shotgun (WGS) entry which is preliminary data.</text>
</comment>
<protein>
    <submittedName>
        <fullName evidence="2">Uncharacterized protein</fullName>
    </submittedName>
</protein>
<name>A0A811PP80_9POAL</name>
<evidence type="ECO:0000313" key="3">
    <source>
        <dbReference type="Proteomes" id="UP000604825"/>
    </source>
</evidence>
<feature type="transmembrane region" description="Helical" evidence="1">
    <location>
        <begin position="18"/>
        <end position="39"/>
    </location>
</feature>
<dbReference type="PANTHER" id="PTHR33994">
    <property type="entry name" value="OS04G0515000 PROTEIN"/>
    <property type="match status" value="1"/>
</dbReference>
<evidence type="ECO:0000313" key="2">
    <source>
        <dbReference type="EMBL" id="CAD6243529.1"/>
    </source>
</evidence>
<gene>
    <name evidence="2" type="ORF">NCGR_LOCUS28625</name>
</gene>
<organism evidence="2 3">
    <name type="scientific">Miscanthus lutarioriparius</name>
    <dbReference type="NCBI Taxonomy" id="422564"/>
    <lineage>
        <taxon>Eukaryota</taxon>
        <taxon>Viridiplantae</taxon>
        <taxon>Streptophyta</taxon>
        <taxon>Embryophyta</taxon>
        <taxon>Tracheophyta</taxon>
        <taxon>Spermatophyta</taxon>
        <taxon>Magnoliopsida</taxon>
        <taxon>Liliopsida</taxon>
        <taxon>Poales</taxon>
        <taxon>Poaceae</taxon>
        <taxon>PACMAD clade</taxon>
        <taxon>Panicoideae</taxon>
        <taxon>Andropogonodae</taxon>
        <taxon>Andropogoneae</taxon>
        <taxon>Saccharinae</taxon>
        <taxon>Miscanthus</taxon>
    </lineage>
</organism>
<keyword evidence="1" id="KW-0472">Membrane</keyword>
<proteinExistence type="predicted"/>
<reference evidence="2" key="1">
    <citation type="submission" date="2020-10" db="EMBL/GenBank/DDBJ databases">
        <authorList>
            <person name="Han B."/>
            <person name="Lu T."/>
            <person name="Zhao Q."/>
            <person name="Huang X."/>
            <person name="Zhao Y."/>
        </authorList>
    </citation>
    <scope>NUCLEOTIDE SEQUENCE</scope>
</reference>
<keyword evidence="3" id="KW-1185">Reference proteome</keyword>